<evidence type="ECO:0000313" key="1">
    <source>
        <dbReference type="EMBL" id="SVC38267.1"/>
    </source>
</evidence>
<proteinExistence type="predicted"/>
<dbReference type="AlphaFoldDB" id="A0A382LSJ0"/>
<protein>
    <submittedName>
        <fullName evidence="1">Uncharacterized protein</fullName>
    </submittedName>
</protein>
<organism evidence="1">
    <name type="scientific">marine metagenome</name>
    <dbReference type="NCBI Taxonomy" id="408172"/>
    <lineage>
        <taxon>unclassified sequences</taxon>
        <taxon>metagenomes</taxon>
        <taxon>ecological metagenomes</taxon>
    </lineage>
</organism>
<sequence length="162" mass="18339">MVHRGGLAQLGEHLAGSQKVRGSSPLSSTELENINMFNWIKNLISSSQPEAFGSTDGLKTERYYQLKCNTILQGKTEYRLTDNTRVDILTDDLAIEVDFAKKWYEAIGQAAHYSRHTNKKPAILLIVRNVLDEKYVKAAIEACRVTQVNGYYIAVLVYRDKQ</sequence>
<reference evidence="1" key="1">
    <citation type="submission" date="2018-05" db="EMBL/GenBank/DDBJ databases">
        <authorList>
            <person name="Lanie J.A."/>
            <person name="Ng W.-L."/>
            <person name="Kazmierczak K.M."/>
            <person name="Andrzejewski T.M."/>
            <person name="Davidsen T.M."/>
            <person name="Wayne K.J."/>
            <person name="Tettelin H."/>
            <person name="Glass J.I."/>
            <person name="Rusch D."/>
            <person name="Podicherti R."/>
            <person name="Tsui H.-C.T."/>
            <person name="Winkler M.E."/>
        </authorList>
    </citation>
    <scope>NUCLEOTIDE SEQUENCE</scope>
</reference>
<dbReference type="EMBL" id="UINC01088229">
    <property type="protein sequence ID" value="SVC38267.1"/>
    <property type="molecule type" value="Genomic_DNA"/>
</dbReference>
<gene>
    <name evidence="1" type="ORF">METZ01_LOCUS291121</name>
</gene>
<dbReference type="AntiFam" id="ANF00010">
    <property type="entry name" value="tRNA translation"/>
</dbReference>
<accession>A0A382LSJ0</accession>
<name>A0A382LSJ0_9ZZZZ</name>